<comment type="caution">
    <text evidence="2">The sequence shown here is derived from an EMBL/GenBank/DDBJ whole genome shotgun (WGS) entry which is preliminary data.</text>
</comment>
<dbReference type="EMBL" id="JAQMWT010000330">
    <property type="protein sequence ID" value="KAJ8604472.1"/>
    <property type="molecule type" value="Genomic_DNA"/>
</dbReference>
<feature type="signal peptide" evidence="1">
    <location>
        <begin position="1"/>
        <end position="19"/>
    </location>
</feature>
<keyword evidence="1" id="KW-0732">Signal</keyword>
<dbReference type="AlphaFoldDB" id="A0AAD7XMP5"/>
<dbReference type="Proteomes" id="UP001230188">
    <property type="component" value="Unassembled WGS sequence"/>
</dbReference>
<feature type="chain" id="PRO_5042294267" evidence="1">
    <location>
        <begin position="20"/>
        <end position="388"/>
    </location>
</feature>
<protein>
    <submittedName>
        <fullName evidence="2">Uncharacterized protein</fullName>
    </submittedName>
</protein>
<evidence type="ECO:0000256" key="1">
    <source>
        <dbReference type="SAM" id="SignalP"/>
    </source>
</evidence>
<reference evidence="2" key="1">
    <citation type="submission" date="2023-01" db="EMBL/GenBank/DDBJ databases">
        <title>Metagenome sequencing of chrysophaentin producing Chrysophaeum taylorii.</title>
        <authorList>
            <person name="Davison J."/>
            <person name="Bewley C."/>
        </authorList>
    </citation>
    <scope>NUCLEOTIDE SEQUENCE</scope>
    <source>
        <strain evidence="2">NIES-1699</strain>
    </source>
</reference>
<evidence type="ECO:0000313" key="3">
    <source>
        <dbReference type="Proteomes" id="UP001230188"/>
    </source>
</evidence>
<dbReference type="Pfam" id="PF07209">
    <property type="entry name" value="DUF1415"/>
    <property type="match status" value="1"/>
</dbReference>
<evidence type="ECO:0000313" key="2">
    <source>
        <dbReference type="EMBL" id="KAJ8604472.1"/>
    </source>
</evidence>
<name>A0AAD7XMP5_9STRA</name>
<organism evidence="2 3">
    <name type="scientific">Chrysophaeum taylorii</name>
    <dbReference type="NCBI Taxonomy" id="2483200"/>
    <lineage>
        <taxon>Eukaryota</taxon>
        <taxon>Sar</taxon>
        <taxon>Stramenopiles</taxon>
        <taxon>Ochrophyta</taxon>
        <taxon>Pelagophyceae</taxon>
        <taxon>Pelagomonadales</taxon>
        <taxon>Pelagomonadaceae</taxon>
        <taxon>Chrysophaeum</taxon>
    </lineage>
</organism>
<proteinExistence type="predicted"/>
<keyword evidence="3" id="KW-1185">Reference proteome</keyword>
<dbReference type="InterPro" id="IPR009858">
    <property type="entry name" value="DUF1415"/>
</dbReference>
<accession>A0AAD7XMP5</accession>
<gene>
    <name evidence="2" type="ORF">CTAYLR_000953</name>
</gene>
<sequence>MLLLLLVASLTTTTTPCWGFVLRPPPPRFSMVSFAEDAIGAWVGSADLEVGTKVMVNDVNDGISLSAIFWTTVEELLREAKNEASQAVLVFSRGESPLAAWVDYVASLDIRGLEISCRDDAPCPTLLARVEPEMASDLLEIDASGSVPTMQRWVQDVIVDTKVCPFTASPTVAGSGLADVQPGAIGYPTCAAVGSSDAALVVLMSTFWSTAVDLLNAPPEDLSTLLLCAPHFAPRDHDAFARMTACLVKNLKLVQADHLLSLVFFHPLYDRSRIHPPDAMTHGHLPPEPWLPSYLRLAHSEEEIANLTKDQLKRANYQRRAPFTVINVLRSDQVEKAETVVPWELIEPEPGRRVRVSGARVYAQNTWRLATKSQQRTDPDTGHLYLAG</sequence>